<organism evidence="3 4">
    <name type="scientific">Candidatus Scalindua rubra</name>
    <dbReference type="NCBI Taxonomy" id="1872076"/>
    <lineage>
        <taxon>Bacteria</taxon>
        <taxon>Pseudomonadati</taxon>
        <taxon>Planctomycetota</taxon>
        <taxon>Candidatus Brocadiia</taxon>
        <taxon>Candidatus Brocadiales</taxon>
        <taxon>Candidatus Scalinduaceae</taxon>
        <taxon>Candidatus Scalindua</taxon>
    </lineage>
</organism>
<dbReference type="SUPFAM" id="SSF52540">
    <property type="entry name" value="P-loop containing nucleoside triphosphate hydrolases"/>
    <property type="match status" value="1"/>
</dbReference>
<reference evidence="3 4" key="1">
    <citation type="submission" date="2016-07" db="EMBL/GenBank/DDBJ databases">
        <title>Draft genome of Scalindua rubra, obtained from a brine-seawater interface in the Red Sea, sheds light on salt adaptation in anammox bacteria.</title>
        <authorList>
            <person name="Speth D.R."/>
            <person name="Lagkouvardos I."/>
            <person name="Wang Y."/>
            <person name="Qian P.-Y."/>
            <person name="Dutilh B.E."/>
            <person name="Jetten M.S."/>
        </authorList>
    </citation>
    <scope>NUCLEOTIDE SEQUENCE [LARGE SCALE GENOMIC DNA]</scope>
    <source>
        <strain evidence="3">BSI-1</strain>
    </source>
</reference>
<dbReference type="Pfam" id="PF13173">
    <property type="entry name" value="AAA_14"/>
    <property type="match status" value="1"/>
</dbReference>
<feature type="domain" description="AAA" evidence="1">
    <location>
        <begin position="19"/>
        <end position="132"/>
    </location>
</feature>
<dbReference type="PANTHER" id="PTHR43566">
    <property type="entry name" value="CONSERVED PROTEIN"/>
    <property type="match status" value="1"/>
</dbReference>
<dbReference type="InterPro" id="IPR025420">
    <property type="entry name" value="DUF4143"/>
</dbReference>
<dbReference type="Pfam" id="PF13635">
    <property type="entry name" value="DUF4143"/>
    <property type="match status" value="1"/>
</dbReference>
<dbReference type="EMBL" id="MAYW01000030">
    <property type="protein sequence ID" value="ODS33361.1"/>
    <property type="molecule type" value="Genomic_DNA"/>
</dbReference>
<name>A0A1E3XCK1_9BACT</name>
<gene>
    <name evidence="3" type="ORF">SCARUB_01470</name>
</gene>
<accession>A0A1E3XCK1</accession>
<dbReference type="InterPro" id="IPR041682">
    <property type="entry name" value="AAA_14"/>
</dbReference>
<evidence type="ECO:0000313" key="3">
    <source>
        <dbReference type="EMBL" id="ODS33361.1"/>
    </source>
</evidence>
<comment type="caution">
    <text evidence="3">The sequence shown here is derived from an EMBL/GenBank/DDBJ whole genome shotgun (WGS) entry which is preliminary data.</text>
</comment>
<protein>
    <recommendedName>
        <fullName evidence="5">ATPase</fullName>
    </recommendedName>
</protein>
<sequence length="382" mass="43447">MIILRKVKKLVQQRLKSYPAVALVGPRQSGKTTLARSLTSDYFDLEQEPERLRLDVQWPSLIRTRRLIVLDEAQSWPELFPRLRGAIDAERQKSGRFLLLGSVSPALTKHVSESLAGRLSLVELNPFTLTELSGTPLAKLWLRGGFPDGGVLKAGRYPQWQKDYIDLMTQRDLPNWGLSAKPQVMQRLLKMLAAVHGQLWNASQIGQSLGLSYHTVNNYVYFLEGAFLIRKLQPWFANLKKRLVRSSKCYWRDTGILHSLLGVQDYETLLNQPWVGASWEGFVIEQILNTLNTIGQPADPWFFRTADGAEIDLLFRYKNKLWAIEVKLTSNPSIQDFDGLNHAADLVRADKRVLVSQTTQSVIGKEQISCSLPELLRIFVKP</sequence>
<evidence type="ECO:0000313" key="4">
    <source>
        <dbReference type="Proteomes" id="UP000094056"/>
    </source>
</evidence>
<dbReference type="PANTHER" id="PTHR43566:SF2">
    <property type="entry name" value="DUF4143 DOMAIN-CONTAINING PROTEIN"/>
    <property type="match status" value="1"/>
</dbReference>
<feature type="domain" description="DUF4143" evidence="2">
    <location>
        <begin position="170"/>
        <end position="328"/>
    </location>
</feature>
<evidence type="ECO:0008006" key="5">
    <source>
        <dbReference type="Google" id="ProtNLM"/>
    </source>
</evidence>
<proteinExistence type="predicted"/>
<dbReference type="AlphaFoldDB" id="A0A1E3XCK1"/>
<evidence type="ECO:0000259" key="1">
    <source>
        <dbReference type="Pfam" id="PF13173"/>
    </source>
</evidence>
<dbReference type="Proteomes" id="UP000094056">
    <property type="component" value="Unassembled WGS sequence"/>
</dbReference>
<dbReference type="InterPro" id="IPR027417">
    <property type="entry name" value="P-loop_NTPase"/>
</dbReference>
<evidence type="ECO:0000259" key="2">
    <source>
        <dbReference type="Pfam" id="PF13635"/>
    </source>
</evidence>